<reference evidence="1" key="1">
    <citation type="journal article" date="2018" name="Genome Biol. Evol.">
        <title>Conotoxin diversity in Chelyconus ermineus (Born, 1778) and the convergent origin of piscivory in the Atlantic and Indo-Pacific cones.</title>
        <authorList>
            <person name="Abalde S."/>
            <person name="Tenorio M.J."/>
            <person name="Afonso C.M."/>
            <person name="Zardoya R."/>
        </authorList>
    </citation>
    <scope>NUCLEOTIDE SEQUENCE</scope>
    <source>
        <strain evidence="1">Cerm_040</strain>
    </source>
</reference>
<sequence length="90" mass="10140">METYPRHISSLIYKIRLNSWKTKYSQNIACACSKPLSGEHILFHCPILNALYSKANIEISKSKSVHAISFSAEIVEVAKIISQSQISIFL</sequence>
<organism evidence="1">
    <name type="scientific">Conus ermineus</name>
    <name type="common">Agate cone</name>
    <name type="synonym">Chelyconus ermineus</name>
    <dbReference type="NCBI Taxonomy" id="55423"/>
    <lineage>
        <taxon>Eukaryota</taxon>
        <taxon>Metazoa</taxon>
        <taxon>Spiralia</taxon>
        <taxon>Lophotrochozoa</taxon>
        <taxon>Mollusca</taxon>
        <taxon>Gastropoda</taxon>
        <taxon>Caenogastropoda</taxon>
        <taxon>Neogastropoda</taxon>
        <taxon>Conoidea</taxon>
        <taxon>Conidae</taxon>
        <taxon>Conus</taxon>
        <taxon>Chelyconus</taxon>
    </lineage>
</organism>
<protein>
    <submittedName>
        <fullName evidence="1">Conotoxin-like unassigned superfamily 17</fullName>
    </submittedName>
</protein>
<dbReference type="EMBL" id="MH360328">
    <property type="protein sequence ID" value="AXL95377.1"/>
    <property type="molecule type" value="mRNA"/>
</dbReference>
<accession>A0A346CIH8</accession>
<name>A0A346CIH8_CONER</name>
<evidence type="ECO:0000313" key="1">
    <source>
        <dbReference type="EMBL" id="AXL95377.1"/>
    </source>
</evidence>
<dbReference type="AlphaFoldDB" id="A0A346CIH8"/>
<proteinExistence type="evidence at transcript level"/>